<keyword evidence="3" id="KW-1185">Reference proteome</keyword>
<dbReference type="Proteomes" id="UP000468650">
    <property type="component" value="Unassembled WGS sequence"/>
</dbReference>
<protein>
    <submittedName>
        <fullName evidence="2">Uncharacterized protein</fullName>
    </submittedName>
</protein>
<feature type="chain" id="PRO_5026751380" evidence="1">
    <location>
        <begin position="20"/>
        <end position="175"/>
    </location>
</feature>
<evidence type="ECO:0000313" key="3">
    <source>
        <dbReference type="Proteomes" id="UP000468650"/>
    </source>
</evidence>
<sequence>MRKSILLLAGILFSLMSFAQGWPEVRRITDSAEYRAMEPMVDSCISYLKHTTPQEDPIGRSEAVKFLDDWITGVPYIIITQREYLFKATDSNEELMTQHVAGKLYYLRSHPAVPIDSYSSELNGVLWMIELYQSGAFPKTSEMDALVNMKEDGTLIEWLKDQMPENWLDESQTNE</sequence>
<organism evidence="2 3">
    <name type="scientific">Phaeocystidibacter luteus</name>
    <dbReference type="NCBI Taxonomy" id="911197"/>
    <lineage>
        <taxon>Bacteria</taxon>
        <taxon>Pseudomonadati</taxon>
        <taxon>Bacteroidota</taxon>
        <taxon>Flavobacteriia</taxon>
        <taxon>Flavobacteriales</taxon>
        <taxon>Phaeocystidibacteraceae</taxon>
        <taxon>Phaeocystidibacter</taxon>
    </lineage>
</organism>
<gene>
    <name evidence="2" type="ORF">F8C67_12825</name>
</gene>
<proteinExistence type="predicted"/>
<keyword evidence="1" id="KW-0732">Signal</keyword>
<dbReference type="OrthoDB" id="793442at2"/>
<dbReference type="AlphaFoldDB" id="A0A6N6REP0"/>
<dbReference type="RefSeq" id="WP_151668262.1">
    <property type="nucleotide sequence ID" value="NZ_WBVO01000012.1"/>
</dbReference>
<feature type="signal peptide" evidence="1">
    <location>
        <begin position="1"/>
        <end position="19"/>
    </location>
</feature>
<evidence type="ECO:0000256" key="1">
    <source>
        <dbReference type="SAM" id="SignalP"/>
    </source>
</evidence>
<comment type="caution">
    <text evidence="2">The sequence shown here is derived from an EMBL/GenBank/DDBJ whole genome shotgun (WGS) entry which is preliminary data.</text>
</comment>
<accession>A0A6N6REP0</accession>
<reference evidence="2 3" key="1">
    <citation type="submission" date="2019-09" db="EMBL/GenBank/DDBJ databases">
        <title>Genomes of family Cryomorphaceae.</title>
        <authorList>
            <person name="Bowman J.P."/>
        </authorList>
    </citation>
    <scope>NUCLEOTIDE SEQUENCE [LARGE SCALE GENOMIC DNA]</scope>
    <source>
        <strain evidence="2 3">LMG 25704</strain>
    </source>
</reference>
<dbReference type="EMBL" id="WBVO01000012">
    <property type="protein sequence ID" value="KAB2807072.1"/>
    <property type="molecule type" value="Genomic_DNA"/>
</dbReference>
<evidence type="ECO:0000313" key="2">
    <source>
        <dbReference type="EMBL" id="KAB2807072.1"/>
    </source>
</evidence>
<name>A0A6N6REP0_9FLAO</name>